<evidence type="ECO:0000313" key="1">
    <source>
        <dbReference type="EMBL" id="GHO92773.1"/>
    </source>
</evidence>
<dbReference type="GO" id="GO:0042742">
    <property type="term" value="P:defense response to bacterium"/>
    <property type="evidence" value="ECO:0007669"/>
    <property type="project" value="InterPro"/>
</dbReference>
<protein>
    <recommendedName>
        <fullName evidence="3">Mersacidin/lichenicidin family type 2 lantibiotic</fullName>
    </recommendedName>
</protein>
<dbReference type="RefSeq" id="WP_220203593.1">
    <property type="nucleotide sequence ID" value="NZ_BNJK01000001.1"/>
</dbReference>
<dbReference type="InterPro" id="IPR027635">
    <property type="entry name" value="Lantibiotic2_lead_pep_dom"/>
</dbReference>
<sequence>MKIDIIRAWKDEEYRNSLSSEELAMLPANPAGALELSDADLESVHGAGGGFVNTNALLCLQSVLIYCFTISGNCGNA</sequence>
<comment type="caution">
    <text evidence="1">The sequence shown here is derived from an EMBL/GenBank/DDBJ whole genome shotgun (WGS) entry which is preliminary data.</text>
</comment>
<evidence type="ECO:0000313" key="2">
    <source>
        <dbReference type="Proteomes" id="UP000597444"/>
    </source>
</evidence>
<dbReference type="EMBL" id="BNJK01000001">
    <property type="protein sequence ID" value="GHO92773.1"/>
    <property type="molecule type" value="Genomic_DNA"/>
</dbReference>
<evidence type="ECO:0008006" key="3">
    <source>
        <dbReference type="Google" id="ProtNLM"/>
    </source>
</evidence>
<dbReference type="AlphaFoldDB" id="A0A8J3IHX1"/>
<proteinExistence type="predicted"/>
<organism evidence="1 2">
    <name type="scientific">Reticulibacter mediterranei</name>
    <dbReference type="NCBI Taxonomy" id="2778369"/>
    <lineage>
        <taxon>Bacteria</taxon>
        <taxon>Bacillati</taxon>
        <taxon>Chloroflexota</taxon>
        <taxon>Ktedonobacteria</taxon>
        <taxon>Ktedonobacterales</taxon>
        <taxon>Reticulibacteraceae</taxon>
        <taxon>Reticulibacter</taxon>
    </lineage>
</organism>
<dbReference type="NCBIfam" id="TIGR03898">
    <property type="entry name" value="lanti_MRSA_kill"/>
    <property type="match status" value="1"/>
</dbReference>
<name>A0A8J3IHX1_9CHLR</name>
<keyword evidence="2" id="KW-1185">Reference proteome</keyword>
<reference evidence="1" key="1">
    <citation type="submission" date="2020-10" db="EMBL/GenBank/DDBJ databases">
        <title>Taxonomic study of unclassified bacteria belonging to the class Ktedonobacteria.</title>
        <authorList>
            <person name="Yabe S."/>
            <person name="Wang C.M."/>
            <person name="Zheng Y."/>
            <person name="Sakai Y."/>
            <person name="Cavaletti L."/>
            <person name="Monciardini P."/>
            <person name="Donadio S."/>
        </authorList>
    </citation>
    <scope>NUCLEOTIDE SEQUENCE</scope>
    <source>
        <strain evidence="1">ID150040</strain>
    </source>
</reference>
<dbReference type="Proteomes" id="UP000597444">
    <property type="component" value="Unassembled WGS sequence"/>
</dbReference>
<accession>A0A8J3IHX1</accession>
<gene>
    <name evidence="1" type="ORF">KSF_028210</name>
</gene>